<evidence type="ECO:0000256" key="1">
    <source>
        <dbReference type="SAM" id="SignalP"/>
    </source>
</evidence>
<dbReference type="Proteomes" id="UP000217343">
    <property type="component" value="Chromosome"/>
</dbReference>
<organism evidence="2 3">
    <name type="scientific">Corallococcus macrosporus DSM 14697</name>
    <dbReference type="NCBI Taxonomy" id="1189310"/>
    <lineage>
        <taxon>Bacteria</taxon>
        <taxon>Pseudomonadati</taxon>
        <taxon>Myxococcota</taxon>
        <taxon>Myxococcia</taxon>
        <taxon>Myxococcales</taxon>
        <taxon>Cystobacterineae</taxon>
        <taxon>Myxococcaceae</taxon>
        <taxon>Corallococcus</taxon>
    </lineage>
</organism>
<sequence length="179" mass="18422">MKRLLGCVSGVAAALAFVAVPGKAFAQPSPDLTLVECSQGNQRQDYAPAISLFARFTTVTGTGQLSSCRAPSDPGLAFGSFTIIGASSASCLVSSLSTQNTVTWNDGSESTIDFIGGVDVRPPGTTMVTVLGRVSGGRYEGALAIKTMDVSAIPGVTRCLLSGVRSANANISLTLRRLF</sequence>
<feature type="signal peptide" evidence="1">
    <location>
        <begin position="1"/>
        <end position="26"/>
    </location>
</feature>
<dbReference type="KEGG" id="mmas:MYMAC_000715"/>
<dbReference type="EMBL" id="CP022203">
    <property type="protein sequence ID" value="ATB45131.1"/>
    <property type="molecule type" value="Genomic_DNA"/>
</dbReference>
<feature type="chain" id="PRO_5012106090" description="Ig-like domain-containing protein" evidence="1">
    <location>
        <begin position="27"/>
        <end position="179"/>
    </location>
</feature>
<protein>
    <recommendedName>
        <fullName evidence="4">Ig-like domain-containing protein</fullName>
    </recommendedName>
</protein>
<keyword evidence="1" id="KW-0732">Signal</keyword>
<accession>A0A250JP08</accession>
<name>A0A250JP08_9BACT</name>
<gene>
    <name evidence="2" type="ORF">MYMAC_000715</name>
</gene>
<evidence type="ECO:0008006" key="4">
    <source>
        <dbReference type="Google" id="ProtNLM"/>
    </source>
</evidence>
<proteinExistence type="predicted"/>
<evidence type="ECO:0000313" key="2">
    <source>
        <dbReference type="EMBL" id="ATB45131.1"/>
    </source>
</evidence>
<dbReference type="AlphaFoldDB" id="A0A250JP08"/>
<evidence type="ECO:0000313" key="3">
    <source>
        <dbReference type="Proteomes" id="UP000217343"/>
    </source>
</evidence>
<dbReference type="RefSeq" id="WP_043709389.1">
    <property type="nucleotide sequence ID" value="NZ_CP022203.1"/>
</dbReference>
<keyword evidence="3" id="KW-1185">Reference proteome</keyword>
<reference evidence="2 3" key="1">
    <citation type="submission" date="2017-06" db="EMBL/GenBank/DDBJ databases">
        <title>Sequencing and comparative analysis of myxobacterial genomes.</title>
        <authorList>
            <person name="Rupp O."/>
            <person name="Goesmann A."/>
            <person name="Sogaard-Andersen L."/>
        </authorList>
    </citation>
    <scope>NUCLEOTIDE SEQUENCE [LARGE SCALE GENOMIC DNA]</scope>
    <source>
        <strain evidence="2 3">DSM 14697</strain>
    </source>
</reference>